<dbReference type="InterPro" id="IPR036527">
    <property type="entry name" value="SCP2_sterol-bd_dom_sf"/>
</dbReference>
<dbReference type="InterPro" id="IPR003033">
    <property type="entry name" value="SCP2_sterol-bd_dom"/>
</dbReference>
<dbReference type="RefSeq" id="WP_197015797.1">
    <property type="nucleotide sequence ID" value="NZ_BAABES010000003.1"/>
</dbReference>
<reference evidence="2" key="1">
    <citation type="submission" date="2020-11" db="EMBL/GenBank/DDBJ databases">
        <title>Sequencing the genomes of 1000 actinobacteria strains.</title>
        <authorList>
            <person name="Klenk H.-P."/>
        </authorList>
    </citation>
    <scope>NUCLEOTIDE SEQUENCE</scope>
    <source>
        <strain evidence="2">DSM 43175</strain>
    </source>
</reference>
<dbReference type="Gene3D" id="3.30.1050.10">
    <property type="entry name" value="SCP2 sterol-binding domain"/>
    <property type="match status" value="1"/>
</dbReference>
<dbReference type="SUPFAM" id="SSF55718">
    <property type="entry name" value="SCP-like"/>
    <property type="match status" value="1"/>
</dbReference>
<proteinExistence type="predicted"/>
<evidence type="ECO:0000313" key="2">
    <source>
        <dbReference type="EMBL" id="MBG6093782.1"/>
    </source>
</evidence>
<dbReference type="Proteomes" id="UP000614047">
    <property type="component" value="Unassembled WGS sequence"/>
</dbReference>
<name>A0A931GNH5_9ACTN</name>
<organism evidence="2 3">
    <name type="scientific">Actinomadura viridis</name>
    <dbReference type="NCBI Taxonomy" id="58110"/>
    <lineage>
        <taxon>Bacteria</taxon>
        <taxon>Bacillati</taxon>
        <taxon>Actinomycetota</taxon>
        <taxon>Actinomycetes</taxon>
        <taxon>Streptosporangiales</taxon>
        <taxon>Thermomonosporaceae</taxon>
        <taxon>Actinomadura</taxon>
    </lineage>
</organism>
<gene>
    <name evidence="2" type="ORF">IW256_007895</name>
</gene>
<dbReference type="AlphaFoldDB" id="A0A931GNH5"/>
<feature type="domain" description="SCP2" evidence="1">
    <location>
        <begin position="69"/>
        <end position="156"/>
    </location>
</feature>
<sequence length="158" mass="16810">MSEIVIPDLDDAGEVERFLDRIGGPDDLRALLDAPGVDDPAIDAFVDAAGPSRVLDRLFAIMGERFVPERAGDAAGVVQWSVGTPSGVFTYHVAIADGRARGERGAYTGAVVSLRISAPDLLRLCAGRLHPVTGFTSGKIELQGDMMFGARLSGWFDH</sequence>
<dbReference type="EMBL" id="JADOUA010000001">
    <property type="protein sequence ID" value="MBG6093782.1"/>
    <property type="molecule type" value="Genomic_DNA"/>
</dbReference>
<comment type="caution">
    <text evidence="2">The sequence shown here is derived from an EMBL/GenBank/DDBJ whole genome shotgun (WGS) entry which is preliminary data.</text>
</comment>
<dbReference type="Pfam" id="PF02036">
    <property type="entry name" value="SCP2"/>
    <property type="match status" value="1"/>
</dbReference>
<evidence type="ECO:0000259" key="1">
    <source>
        <dbReference type="Pfam" id="PF02036"/>
    </source>
</evidence>
<keyword evidence="3" id="KW-1185">Reference proteome</keyword>
<protein>
    <recommendedName>
        <fullName evidence="1">SCP2 domain-containing protein</fullName>
    </recommendedName>
</protein>
<evidence type="ECO:0000313" key="3">
    <source>
        <dbReference type="Proteomes" id="UP000614047"/>
    </source>
</evidence>
<accession>A0A931GNH5</accession>